<evidence type="ECO:0000259" key="6">
    <source>
        <dbReference type="Pfam" id="PF00149"/>
    </source>
</evidence>
<dbReference type="SUPFAM" id="SSF56300">
    <property type="entry name" value="Metallo-dependent phosphatases"/>
    <property type="match status" value="1"/>
</dbReference>
<organism evidence="7 8">
    <name type="scientific">Vibrio ulleungensis</name>
    <dbReference type="NCBI Taxonomy" id="2807619"/>
    <lineage>
        <taxon>Bacteria</taxon>
        <taxon>Pseudomonadati</taxon>
        <taxon>Pseudomonadota</taxon>
        <taxon>Gammaproteobacteria</taxon>
        <taxon>Vibrionales</taxon>
        <taxon>Vibrionaceae</taxon>
        <taxon>Vibrio</taxon>
    </lineage>
</organism>
<keyword evidence="3 5" id="KW-0378">Hydrolase</keyword>
<dbReference type="HAMAP" id="MF_00199">
    <property type="entry name" value="ApaH"/>
    <property type="match status" value="1"/>
</dbReference>
<dbReference type="InterPro" id="IPR004843">
    <property type="entry name" value="Calcineurin-like_PHP"/>
</dbReference>
<dbReference type="Proteomes" id="UP000809621">
    <property type="component" value="Unassembled WGS sequence"/>
</dbReference>
<dbReference type="NCBIfam" id="TIGR00668">
    <property type="entry name" value="apaH"/>
    <property type="match status" value="1"/>
</dbReference>
<proteinExistence type="inferred from homology"/>
<dbReference type="InterPro" id="IPR029052">
    <property type="entry name" value="Metallo-depent_PP-like"/>
</dbReference>
<evidence type="ECO:0000256" key="4">
    <source>
        <dbReference type="ARBA" id="ARBA00049417"/>
    </source>
</evidence>
<dbReference type="PANTHER" id="PTHR40942:SF4">
    <property type="entry name" value="CYTOCHROME C5"/>
    <property type="match status" value="1"/>
</dbReference>
<protein>
    <recommendedName>
        <fullName evidence="5">Bis(5'-nucleosyl)-tetraphosphatase, symmetrical</fullName>
        <ecNumber evidence="5">3.6.1.41</ecNumber>
    </recommendedName>
    <alternativeName>
        <fullName evidence="5">Ap4A hydrolase</fullName>
    </alternativeName>
    <alternativeName>
        <fullName evidence="5">Diadenosine 5',5'''-P1,P4-tetraphosphate pyrophosphohydrolase</fullName>
    </alternativeName>
    <alternativeName>
        <fullName evidence="5">Diadenosine tetraphosphatase</fullName>
    </alternativeName>
</protein>
<accession>A0ABS2HJR8</accession>
<comment type="function">
    <text evidence="1 5">Hydrolyzes diadenosine 5',5'''-P1,P4-tetraphosphate to yield ADP.</text>
</comment>
<dbReference type="CDD" id="cd07422">
    <property type="entry name" value="MPP_ApaH"/>
    <property type="match status" value="1"/>
</dbReference>
<feature type="domain" description="Calcineurin-like phosphoesterase" evidence="6">
    <location>
        <begin position="5"/>
        <end position="166"/>
    </location>
</feature>
<evidence type="ECO:0000256" key="5">
    <source>
        <dbReference type="HAMAP-Rule" id="MF_00199"/>
    </source>
</evidence>
<name>A0ABS2HJR8_9VIBR</name>
<comment type="caution">
    <text evidence="7">The sequence shown here is derived from an EMBL/GenBank/DDBJ whole genome shotgun (WGS) entry which is preliminary data.</text>
</comment>
<evidence type="ECO:0000256" key="3">
    <source>
        <dbReference type="ARBA" id="ARBA00022801"/>
    </source>
</evidence>
<dbReference type="PANTHER" id="PTHR40942">
    <property type="match status" value="1"/>
</dbReference>
<evidence type="ECO:0000313" key="8">
    <source>
        <dbReference type="Proteomes" id="UP000809621"/>
    </source>
</evidence>
<gene>
    <name evidence="5" type="primary">apaH</name>
    <name evidence="7" type="ORF">JQC93_13180</name>
</gene>
<dbReference type="InterPro" id="IPR004617">
    <property type="entry name" value="ApaH"/>
</dbReference>
<dbReference type="PIRSF" id="PIRSF000903">
    <property type="entry name" value="B5n-ttraPtase_sm"/>
    <property type="match status" value="1"/>
</dbReference>
<dbReference type="NCBIfam" id="NF001204">
    <property type="entry name" value="PRK00166.1"/>
    <property type="match status" value="1"/>
</dbReference>
<sequence>MANYIVGDPQGCFRELQMLLEQAQFNAKLDTLWIAGDLVARGPDSLEVLRFARSLGKSLKVVLGNHDLHLLAVANGIHRIKDKDRTRPILEAPDRDELLDWLRQQPLMQEHAEFVVCHAGISPLWDLDTARANALYVQEALSGSHWVTLLKEMYDNQPELWDCTLTGYAKLRYIINAFTRMRYCYANGGLDMACKQPPSEVSDPNLVPWFEWPDRVKLSKTVLFGHWAALEGYQNSNVIGLDTGCVWGGSLTMIRWEDQRYFVQAAL</sequence>
<dbReference type="EC" id="3.6.1.41" evidence="5"/>
<dbReference type="GO" id="GO:0008803">
    <property type="term" value="F:bis(5'-nucleosyl)-tetraphosphatase (symmetrical) activity"/>
    <property type="evidence" value="ECO:0007669"/>
    <property type="project" value="UniProtKB-EC"/>
</dbReference>
<evidence type="ECO:0000313" key="7">
    <source>
        <dbReference type="EMBL" id="MBM7037361.1"/>
    </source>
</evidence>
<dbReference type="RefSeq" id="WP_205158899.1">
    <property type="nucleotide sequence ID" value="NZ_JAFEUM010000005.1"/>
</dbReference>
<dbReference type="Pfam" id="PF00149">
    <property type="entry name" value="Metallophos"/>
    <property type="match status" value="1"/>
</dbReference>
<comment type="similarity">
    <text evidence="2 5">Belongs to the Ap4A hydrolase family.</text>
</comment>
<keyword evidence="8" id="KW-1185">Reference proteome</keyword>
<evidence type="ECO:0000256" key="2">
    <source>
        <dbReference type="ARBA" id="ARBA00005419"/>
    </source>
</evidence>
<evidence type="ECO:0000256" key="1">
    <source>
        <dbReference type="ARBA" id="ARBA00003413"/>
    </source>
</evidence>
<dbReference type="Gene3D" id="3.60.21.10">
    <property type="match status" value="1"/>
</dbReference>
<dbReference type="EMBL" id="JAFEUM010000005">
    <property type="protein sequence ID" value="MBM7037361.1"/>
    <property type="molecule type" value="Genomic_DNA"/>
</dbReference>
<comment type="catalytic activity">
    <reaction evidence="4 5">
        <text>P(1),P(4)-bis(5'-adenosyl) tetraphosphate + H2O = 2 ADP + 2 H(+)</text>
        <dbReference type="Rhea" id="RHEA:24252"/>
        <dbReference type="ChEBI" id="CHEBI:15377"/>
        <dbReference type="ChEBI" id="CHEBI:15378"/>
        <dbReference type="ChEBI" id="CHEBI:58141"/>
        <dbReference type="ChEBI" id="CHEBI:456216"/>
        <dbReference type="EC" id="3.6.1.41"/>
    </reaction>
</comment>
<reference evidence="7 8" key="1">
    <citation type="submission" date="2021-02" db="EMBL/GenBank/DDBJ databases">
        <authorList>
            <person name="Park J.-S."/>
        </authorList>
    </citation>
    <scope>NUCLEOTIDE SEQUENCE [LARGE SCALE GENOMIC DNA]</scope>
    <source>
        <strain evidence="7 8">188UL20-2</strain>
    </source>
</reference>